<accession>A0ABV4VCW3</accession>
<proteinExistence type="predicted"/>
<protein>
    <submittedName>
        <fullName evidence="2">Uncharacterized protein</fullName>
    </submittedName>
</protein>
<feature type="compositionally biased region" description="Low complexity" evidence="1">
    <location>
        <begin position="38"/>
        <end position="51"/>
    </location>
</feature>
<evidence type="ECO:0000313" key="3">
    <source>
        <dbReference type="Proteomes" id="UP001575622"/>
    </source>
</evidence>
<evidence type="ECO:0000313" key="2">
    <source>
        <dbReference type="EMBL" id="MFB0847485.1"/>
    </source>
</evidence>
<comment type="caution">
    <text evidence="2">The sequence shown here is derived from an EMBL/GenBank/DDBJ whole genome shotgun (WGS) entry which is preliminary data.</text>
</comment>
<dbReference type="Proteomes" id="UP001575622">
    <property type="component" value="Unassembled WGS sequence"/>
</dbReference>
<sequence>RTRALARRVGAEARTRRRAQRKGAEARTRTQARHAGAEAEAATAGSGSAETLSKSIFTSSEKPCKIKDSTRQGLHFPNKGGFLCTN</sequence>
<keyword evidence="3" id="KW-1185">Reference proteome</keyword>
<gene>
    <name evidence="2" type="ORF">ACEU3E_35620</name>
</gene>
<evidence type="ECO:0000256" key="1">
    <source>
        <dbReference type="SAM" id="MobiDB-lite"/>
    </source>
</evidence>
<feature type="non-terminal residue" evidence="2">
    <location>
        <position position="1"/>
    </location>
</feature>
<organism evidence="2 3">
    <name type="scientific">Paenibacillus oleatilyticus</name>
    <dbReference type="NCBI Taxonomy" id="2594886"/>
    <lineage>
        <taxon>Bacteria</taxon>
        <taxon>Bacillati</taxon>
        <taxon>Bacillota</taxon>
        <taxon>Bacilli</taxon>
        <taxon>Bacillales</taxon>
        <taxon>Paenibacillaceae</taxon>
        <taxon>Paenibacillus</taxon>
    </lineage>
</organism>
<feature type="region of interest" description="Disordered" evidence="1">
    <location>
        <begin position="1"/>
        <end position="55"/>
    </location>
</feature>
<dbReference type="EMBL" id="JBHDLN010000039">
    <property type="protein sequence ID" value="MFB0847485.1"/>
    <property type="molecule type" value="Genomic_DNA"/>
</dbReference>
<reference evidence="2 3" key="1">
    <citation type="submission" date="2024-09" db="EMBL/GenBank/DDBJ databases">
        <authorList>
            <person name="Makale K.P.P."/>
            <person name="Makhzoum A."/>
            <person name="Rantong G."/>
            <person name="Rahube T.O."/>
        </authorList>
    </citation>
    <scope>NUCLEOTIDE SEQUENCE [LARGE SCALE GENOMIC DNA]</scope>
    <source>
        <strain evidence="2 3">KM_D13</strain>
    </source>
</reference>
<name>A0ABV4VCW3_9BACL</name>
<dbReference type="RefSeq" id="WP_373957273.1">
    <property type="nucleotide sequence ID" value="NZ_JBHDLN010000039.1"/>
</dbReference>